<dbReference type="STRING" id="984487.A0A1E4SAZ8"/>
<feature type="region of interest" description="Disordered" evidence="6">
    <location>
        <begin position="467"/>
        <end position="500"/>
    </location>
</feature>
<keyword evidence="3" id="KW-0238">DNA-binding</keyword>
<gene>
    <name evidence="10" type="ORF">CANTADRAFT_92552</name>
</gene>
<evidence type="ECO:0000256" key="2">
    <source>
        <dbReference type="ARBA" id="ARBA00022553"/>
    </source>
</evidence>
<dbReference type="RefSeq" id="XP_020061793.1">
    <property type="nucleotide sequence ID" value="XM_020211959.1"/>
</dbReference>
<dbReference type="InterPro" id="IPR044210">
    <property type="entry name" value="Tfc3-like"/>
</dbReference>
<dbReference type="CDD" id="cd16169">
    <property type="entry name" value="Tau138_eWH"/>
    <property type="match status" value="1"/>
</dbReference>
<evidence type="ECO:0000313" key="10">
    <source>
        <dbReference type="EMBL" id="ODV76671.1"/>
    </source>
</evidence>
<keyword evidence="5" id="KW-0539">Nucleus</keyword>
<comment type="subcellular location">
    <subcellularLocation>
        <location evidence="1">Nucleus</location>
    </subcellularLocation>
</comment>
<dbReference type="Pfam" id="PF20222">
    <property type="entry name" value="DUF6581"/>
    <property type="match status" value="1"/>
</dbReference>
<dbReference type="GO" id="GO:0042791">
    <property type="term" value="P:5S class rRNA transcription by RNA polymerase III"/>
    <property type="evidence" value="ECO:0007669"/>
    <property type="project" value="TreeGrafter"/>
</dbReference>
<feature type="domain" description="Transcription factor tau 138 kDa subunit extended winged helix" evidence="9">
    <location>
        <begin position="556"/>
        <end position="619"/>
    </location>
</feature>
<keyword evidence="11" id="KW-1185">Reference proteome</keyword>
<keyword evidence="4" id="KW-0804">Transcription</keyword>
<dbReference type="InterPro" id="IPR049543">
    <property type="entry name" value="WHD_TFC3"/>
</dbReference>
<protein>
    <submittedName>
        <fullName evidence="10">RNA polymerase III transcription factor</fullName>
    </submittedName>
</protein>
<reference evidence="11" key="1">
    <citation type="submission" date="2016-05" db="EMBL/GenBank/DDBJ databases">
        <title>Comparative genomics of biotechnologically important yeasts.</title>
        <authorList>
            <consortium name="DOE Joint Genome Institute"/>
            <person name="Riley R."/>
            <person name="Haridas S."/>
            <person name="Wolfe K.H."/>
            <person name="Lopes M.R."/>
            <person name="Hittinger C.T."/>
            <person name="Goker M."/>
            <person name="Salamov A."/>
            <person name="Wisecaver J."/>
            <person name="Long T.M."/>
            <person name="Aerts A.L."/>
            <person name="Barry K."/>
            <person name="Choi C."/>
            <person name="Clum A."/>
            <person name="Coughlan A.Y."/>
            <person name="Deshpande S."/>
            <person name="Douglass A.P."/>
            <person name="Hanson S.J."/>
            <person name="Klenk H.-P."/>
            <person name="Labutti K."/>
            <person name="Lapidus A."/>
            <person name="Lindquist E."/>
            <person name="Lipzen A."/>
            <person name="Meier-Kolthoff J.P."/>
            <person name="Ohm R.A."/>
            <person name="Otillar R.P."/>
            <person name="Pangilinan J."/>
            <person name="Peng Y."/>
            <person name="Rokas A."/>
            <person name="Rosa C.A."/>
            <person name="Scheuner C."/>
            <person name="Sibirny A.A."/>
            <person name="Slot J.C."/>
            <person name="Stielow J.B."/>
            <person name="Sun H."/>
            <person name="Kurtzman C.P."/>
            <person name="Blackwell M."/>
            <person name="Grigoriev I.V."/>
            <person name="Jeffries T.W."/>
        </authorList>
    </citation>
    <scope>NUCLEOTIDE SEQUENCE [LARGE SCALE GENOMIC DNA]</scope>
    <source>
        <strain evidence="11">NRRL Y-17324</strain>
    </source>
</reference>
<dbReference type="InterPro" id="IPR046488">
    <property type="entry name" value="Sfc3/Tfc3_C"/>
</dbReference>
<dbReference type="EMBL" id="KV453918">
    <property type="protein sequence ID" value="ODV76671.1"/>
    <property type="molecule type" value="Genomic_DNA"/>
</dbReference>
<keyword evidence="2" id="KW-0597">Phosphoprotein</keyword>
<evidence type="ECO:0000313" key="11">
    <source>
        <dbReference type="Proteomes" id="UP000094285"/>
    </source>
</evidence>
<feature type="compositionally biased region" description="Basic residues" evidence="6">
    <location>
        <begin position="745"/>
        <end position="756"/>
    </location>
</feature>
<dbReference type="PANTHER" id="PTHR15180:SF1">
    <property type="entry name" value="GENERAL TRANSCRIPTION FACTOR 3C POLYPEPTIDE 1"/>
    <property type="match status" value="1"/>
</dbReference>
<dbReference type="GO" id="GO:0005634">
    <property type="term" value="C:nucleus"/>
    <property type="evidence" value="ECO:0007669"/>
    <property type="project" value="UniProtKB-SubCell"/>
</dbReference>
<dbReference type="PANTHER" id="PTHR15180">
    <property type="entry name" value="GENERAL TRANSCRIPTION FACTOR 3C POLYPEPTIDE 1"/>
    <property type="match status" value="1"/>
</dbReference>
<dbReference type="GeneID" id="30986095"/>
<dbReference type="GO" id="GO:0000127">
    <property type="term" value="C:transcription factor TFIIIC complex"/>
    <property type="evidence" value="ECO:0007669"/>
    <property type="project" value="InterPro"/>
</dbReference>
<accession>A0A1E4SAZ8</accession>
<dbReference type="Pfam" id="PF04182">
    <property type="entry name" value="B-block_TFIIIC"/>
    <property type="match status" value="1"/>
</dbReference>
<evidence type="ECO:0000256" key="4">
    <source>
        <dbReference type="ARBA" id="ARBA00023163"/>
    </source>
</evidence>
<dbReference type="InterPro" id="IPR007309">
    <property type="entry name" value="TFIIIC_Bblock-bd"/>
</dbReference>
<dbReference type="GO" id="GO:0006384">
    <property type="term" value="P:transcription initiation at RNA polymerase III promoter"/>
    <property type="evidence" value="ECO:0007669"/>
    <property type="project" value="InterPro"/>
</dbReference>
<evidence type="ECO:0000256" key="5">
    <source>
        <dbReference type="ARBA" id="ARBA00023242"/>
    </source>
</evidence>
<dbReference type="GO" id="GO:0003677">
    <property type="term" value="F:DNA binding"/>
    <property type="evidence" value="ECO:0007669"/>
    <property type="project" value="UniProtKB-KW"/>
</dbReference>
<feature type="region of interest" description="Disordered" evidence="6">
    <location>
        <begin position="679"/>
        <end position="774"/>
    </location>
</feature>
<evidence type="ECO:0000256" key="1">
    <source>
        <dbReference type="ARBA" id="ARBA00004123"/>
    </source>
</evidence>
<proteinExistence type="predicted"/>
<feature type="domain" description="Transcription factor tau subunit sfc3/Tfc3 C-terminal" evidence="8">
    <location>
        <begin position="771"/>
        <end position="1156"/>
    </location>
</feature>
<organism evidence="10 11">
    <name type="scientific">Suhomyces tanzawaensis NRRL Y-17324</name>
    <dbReference type="NCBI Taxonomy" id="984487"/>
    <lineage>
        <taxon>Eukaryota</taxon>
        <taxon>Fungi</taxon>
        <taxon>Dikarya</taxon>
        <taxon>Ascomycota</taxon>
        <taxon>Saccharomycotina</taxon>
        <taxon>Pichiomycetes</taxon>
        <taxon>Debaryomycetaceae</taxon>
        <taxon>Suhomyces</taxon>
    </lineage>
</organism>
<dbReference type="OrthoDB" id="68020at2759"/>
<name>A0A1E4SAZ8_9ASCO</name>
<evidence type="ECO:0000259" key="9">
    <source>
        <dbReference type="Pfam" id="PF21552"/>
    </source>
</evidence>
<dbReference type="InterPro" id="IPR035625">
    <property type="entry name" value="Tfc3-like_eWH"/>
</dbReference>
<evidence type="ECO:0000259" key="8">
    <source>
        <dbReference type="Pfam" id="PF20222"/>
    </source>
</evidence>
<evidence type="ECO:0000256" key="3">
    <source>
        <dbReference type="ARBA" id="ARBA00023125"/>
    </source>
</evidence>
<evidence type="ECO:0000256" key="6">
    <source>
        <dbReference type="SAM" id="MobiDB-lite"/>
    </source>
</evidence>
<dbReference type="Proteomes" id="UP000094285">
    <property type="component" value="Unassembled WGS sequence"/>
</dbReference>
<sequence>MLFSCAPSELVAYTLETLSLSGQFGLTLAELWQKIASKLGLSELDLFQQQVIWQWLFFSKSQDQIDLYVTKDKQILPILPNYADFISSHGPEGDVSILPTADTQWKYLTGLEASKKLKAQLGEKPFQLLCEIARHGAEGIISPDLCKATGQDPRSLPSRFKRLSEMGFIIRKSIYHEKTRQHTSLLVHTKFSDEKTPLQSEEFQSSRSTNMLRQLIVQSVRDAPNNLRGFNDLKKELNLNSNKSNSKFFGAIVEALHKSGYVEKLMVRSAEDERLVYSIKFLKDLPKDMINSSDYVDMLNSFDNVEDDFFEEKDEGKEKYPLVNSIYPISSQIHQQISSTRDVGITSKNIVTNLSGTAGYRPWTRILDSMSSYVVDGESLAPLKTSEDKYNDICIIRAYDVEGKYKFYRYYTRDQYPAFPAKSCRNKRSNLSKVQNKPIAKLNTLYFKTLGKAPPGDLLKKKKRQNLGQLASENSKKSKHVDELQRSLRRRESPIQQATSLKNEPALDISLEYDRDSSIDISTPVSFHEVKAIIPDIGTQVKRVRKLMAKPVLATSLKGQKRRTSLLDIVKDLGGVTYTTAKLRRMLDERLGSSTFTDNKTLARDISILISSKDLEVQNISYERAGKMVNRKLLILTDPKLRPSAELIEESRERCLQDHGNKVSQPLAKRRIIESEVTLYQGTPSRSRKPRGKGRLDSLGDESTMASIPARRKRKTQNVEIPLSTLEENSVKTEADDSTMPSLVSKKHRRKSKPIRRSGEKRAQHPPRRFRTSQKFDKTDATTLFRAVVISKTFTRSSIDFAQIALLFDGMDSKTIKQKWTVVRKLVGGLQAVLKGVESFEHIVMKGIEDELVSTDDLENVKFTFFLDLWKDMDSSVLEISDKMPLFNHSQDNQDEYSIVDAHDVQLDLFEQLEDNSMRQKDSILSGITFFVSDSTEIIPPENDDLRTVLKAIFTTPEESFSASRVKQILDQFGDEATHSASSALIKDKEMIYYGSDDSNSRFVLTDKVHNALNLKLPSKFLNQAAQFADNIGAIAEANKGLIISENVLNGHMAPLLTFLASDEATILHIDKTYQFDGYESRLIDKDKLACDVVLLTKNRTASTKIQKIPVPTGKACSHIWLDMNGCINEQMWTKLINAVLVYVHFRPGIPQKAIFSKMQTILGLNDFKSVIQWLVDSQSLRRGSFDGCWTNQNWYSTIGF</sequence>
<evidence type="ECO:0000259" key="7">
    <source>
        <dbReference type="Pfam" id="PF04182"/>
    </source>
</evidence>
<dbReference type="Pfam" id="PF21552">
    <property type="entry name" value="WHD_TFC3"/>
    <property type="match status" value="1"/>
</dbReference>
<feature type="domain" description="B-block binding subunit of TFIIIC" evidence="7">
    <location>
        <begin position="123"/>
        <end position="193"/>
    </location>
</feature>
<dbReference type="AlphaFoldDB" id="A0A1E4SAZ8"/>
<feature type="compositionally biased region" description="Basic and acidic residues" evidence="6">
    <location>
        <begin position="474"/>
        <end position="493"/>
    </location>
</feature>